<proteinExistence type="predicted"/>
<reference evidence="1" key="1">
    <citation type="submission" date="2021-01" db="EMBL/GenBank/DDBJ databases">
        <title>Phytophthora aleatoria, a newly-described species from Pinus radiata is distinct from Phytophthora cactorum isolates based on comparative genomics.</title>
        <authorList>
            <person name="Mcdougal R."/>
            <person name="Panda P."/>
            <person name="Williams N."/>
            <person name="Studholme D.J."/>
        </authorList>
    </citation>
    <scope>NUCLEOTIDE SEQUENCE</scope>
    <source>
        <strain evidence="1">NZFS 4037</strain>
    </source>
</reference>
<dbReference type="Proteomes" id="UP000709295">
    <property type="component" value="Unassembled WGS sequence"/>
</dbReference>
<feature type="non-terminal residue" evidence="1">
    <location>
        <position position="1"/>
    </location>
</feature>
<dbReference type="EMBL" id="JAENGY010001209">
    <property type="protein sequence ID" value="KAG6951340.1"/>
    <property type="molecule type" value="Genomic_DNA"/>
</dbReference>
<comment type="caution">
    <text evidence="1">The sequence shown here is derived from an EMBL/GenBank/DDBJ whole genome shotgun (WGS) entry which is preliminary data.</text>
</comment>
<gene>
    <name evidence="1" type="ORF">JG688_00013770</name>
</gene>
<sequence length="186" mass="20406">EKRVSPLLETYASIKGSRDIPDNFIIPPKEPWSKKHLVQAVYRSQLVVNGANGRDECNDECVRDALVLFLPSSNVNAIACFACLIDKYANEAAENEQDGAGLAFASGFLACVEVDNAPPFIAWLTTSAREHASFSKMPARKKSVELSIKQQAIEWMATKGGGVLSHAEAYFGQRGWRISAACGREW</sequence>
<evidence type="ECO:0000313" key="2">
    <source>
        <dbReference type="Proteomes" id="UP000709295"/>
    </source>
</evidence>
<protein>
    <submittedName>
        <fullName evidence="1">Uncharacterized protein</fullName>
    </submittedName>
</protein>
<keyword evidence="2" id="KW-1185">Reference proteome</keyword>
<name>A0A8J5ME96_9STRA</name>
<evidence type="ECO:0000313" key="1">
    <source>
        <dbReference type="EMBL" id="KAG6951340.1"/>
    </source>
</evidence>
<dbReference type="AlphaFoldDB" id="A0A8J5ME96"/>
<accession>A0A8J5ME96</accession>
<organism evidence="1 2">
    <name type="scientific">Phytophthora aleatoria</name>
    <dbReference type="NCBI Taxonomy" id="2496075"/>
    <lineage>
        <taxon>Eukaryota</taxon>
        <taxon>Sar</taxon>
        <taxon>Stramenopiles</taxon>
        <taxon>Oomycota</taxon>
        <taxon>Peronosporomycetes</taxon>
        <taxon>Peronosporales</taxon>
        <taxon>Peronosporaceae</taxon>
        <taxon>Phytophthora</taxon>
    </lineage>
</organism>